<dbReference type="SUPFAM" id="SSF118310">
    <property type="entry name" value="AN1-like Zinc finger"/>
    <property type="match status" value="1"/>
</dbReference>
<name>V7C228_PHAVU</name>
<evidence type="ECO:0000256" key="4">
    <source>
        <dbReference type="ARBA" id="ARBA00022833"/>
    </source>
</evidence>
<dbReference type="GO" id="GO:0008270">
    <property type="term" value="F:zinc ion binding"/>
    <property type="evidence" value="ECO:0007669"/>
    <property type="project" value="UniProtKB-KW"/>
</dbReference>
<dbReference type="STRING" id="3885.V7C228"/>
<dbReference type="EMBL" id="CM002291">
    <property type="protein sequence ID" value="ESW24202.1"/>
    <property type="molecule type" value="Genomic_DNA"/>
</dbReference>
<evidence type="ECO:0000256" key="2">
    <source>
        <dbReference type="ARBA" id="ARBA00022723"/>
    </source>
</evidence>
<dbReference type="SUPFAM" id="SSF57716">
    <property type="entry name" value="Glucocorticoid receptor-like (DNA-binding domain)"/>
    <property type="match status" value="1"/>
</dbReference>
<dbReference type="PANTHER" id="PTHR10634:SF124">
    <property type="entry name" value="ZINC FINGER A20 AND AN1 DOMAIN-CONTAINING STRESS-ASSOCIATED PROTEIN 8-RELATED"/>
    <property type="match status" value="1"/>
</dbReference>
<gene>
    <name evidence="8" type="ORF">PHAVU_004G110600g</name>
</gene>
<keyword evidence="9" id="KW-1185">Reference proteome</keyword>
<sequence>MVASLCANGCGFNGSPTNKNLCSKCYKDYLKENNTKSKGCKSVECETNNMNNNKNYFEVTSCISESSTSSIIDDKTFVSDMSKKNERKRCNSCKKRIGLLGFQCRCGDVFCGSHRYPDMHACKIDWKEIGREVLIKENPLCISDKLKHRI</sequence>
<dbReference type="OrthoDB" id="428577at2759"/>
<dbReference type="Gene3D" id="4.10.1110.10">
    <property type="entry name" value="AN1-like Zinc finger"/>
    <property type="match status" value="1"/>
</dbReference>
<evidence type="ECO:0000256" key="5">
    <source>
        <dbReference type="PROSITE-ProRule" id="PRU00449"/>
    </source>
</evidence>
<dbReference type="PANTHER" id="PTHR10634">
    <property type="entry name" value="AN1-TYPE ZINC FINGER PROTEIN"/>
    <property type="match status" value="1"/>
</dbReference>
<feature type="domain" description="A20-type" evidence="6">
    <location>
        <begin position="1"/>
        <end position="34"/>
    </location>
</feature>
<evidence type="ECO:0000259" key="6">
    <source>
        <dbReference type="PROSITE" id="PS51036"/>
    </source>
</evidence>
<evidence type="ECO:0000259" key="7">
    <source>
        <dbReference type="PROSITE" id="PS51039"/>
    </source>
</evidence>
<feature type="domain" description="AN1-type" evidence="7">
    <location>
        <begin position="84"/>
        <end position="130"/>
    </location>
</feature>
<dbReference type="SMART" id="SM00154">
    <property type="entry name" value="ZnF_AN1"/>
    <property type="match status" value="1"/>
</dbReference>
<dbReference type="FunFam" id="4.10.1110.10:FF:000001">
    <property type="entry name" value="Zinc finger AN1-type containing 6"/>
    <property type="match status" value="1"/>
</dbReference>
<dbReference type="InterPro" id="IPR035896">
    <property type="entry name" value="AN1-like_Znf"/>
</dbReference>
<dbReference type="InterPro" id="IPR050652">
    <property type="entry name" value="AN1_A20_ZnFinger"/>
</dbReference>
<protein>
    <submittedName>
        <fullName evidence="8">Uncharacterized protein</fullName>
    </submittedName>
</protein>
<dbReference type="GO" id="GO:0003677">
    <property type="term" value="F:DNA binding"/>
    <property type="evidence" value="ECO:0007669"/>
    <property type="project" value="InterPro"/>
</dbReference>
<evidence type="ECO:0000256" key="1">
    <source>
        <dbReference type="ARBA" id="ARBA00003732"/>
    </source>
</evidence>
<dbReference type="Gramene" id="ESW24202">
    <property type="protein sequence ID" value="ESW24202"/>
    <property type="gene ID" value="PHAVU_004G110600g"/>
</dbReference>
<keyword evidence="3 5" id="KW-0863">Zinc-finger</keyword>
<evidence type="ECO:0000256" key="3">
    <source>
        <dbReference type="ARBA" id="ARBA00022771"/>
    </source>
</evidence>
<proteinExistence type="predicted"/>
<dbReference type="Pfam" id="PF01754">
    <property type="entry name" value="zf-A20"/>
    <property type="match status" value="1"/>
</dbReference>
<dbReference type="OMA" id="KCYTDYL"/>
<dbReference type="AlphaFoldDB" id="V7C228"/>
<keyword evidence="2" id="KW-0479">Metal-binding</keyword>
<dbReference type="InterPro" id="IPR002653">
    <property type="entry name" value="Znf_A20"/>
</dbReference>
<comment type="function">
    <text evidence="1">May be involved in environmental stress response.</text>
</comment>
<dbReference type="Proteomes" id="UP000000226">
    <property type="component" value="Chromosome 4"/>
</dbReference>
<evidence type="ECO:0000313" key="8">
    <source>
        <dbReference type="EMBL" id="ESW24202.1"/>
    </source>
</evidence>
<dbReference type="InterPro" id="IPR000058">
    <property type="entry name" value="Znf_AN1"/>
</dbReference>
<dbReference type="Gene3D" id="1.20.5.4770">
    <property type="match status" value="1"/>
</dbReference>
<dbReference type="SMR" id="V7C228"/>
<accession>V7C228</accession>
<dbReference type="PROSITE" id="PS51036">
    <property type="entry name" value="ZF_A20"/>
    <property type="match status" value="1"/>
</dbReference>
<organism evidence="8 9">
    <name type="scientific">Phaseolus vulgaris</name>
    <name type="common">Kidney bean</name>
    <name type="synonym">French bean</name>
    <dbReference type="NCBI Taxonomy" id="3885"/>
    <lineage>
        <taxon>Eukaryota</taxon>
        <taxon>Viridiplantae</taxon>
        <taxon>Streptophyta</taxon>
        <taxon>Embryophyta</taxon>
        <taxon>Tracheophyta</taxon>
        <taxon>Spermatophyta</taxon>
        <taxon>Magnoliopsida</taxon>
        <taxon>eudicotyledons</taxon>
        <taxon>Gunneridae</taxon>
        <taxon>Pentapetalae</taxon>
        <taxon>rosids</taxon>
        <taxon>fabids</taxon>
        <taxon>Fabales</taxon>
        <taxon>Fabaceae</taxon>
        <taxon>Papilionoideae</taxon>
        <taxon>50 kb inversion clade</taxon>
        <taxon>NPAAA clade</taxon>
        <taxon>indigoferoid/millettioid clade</taxon>
        <taxon>Phaseoleae</taxon>
        <taxon>Phaseolus</taxon>
    </lineage>
</organism>
<dbReference type="eggNOG" id="KOG3173">
    <property type="taxonomic scope" value="Eukaryota"/>
</dbReference>
<keyword evidence="4" id="KW-0862">Zinc</keyword>
<reference evidence="9" key="1">
    <citation type="journal article" date="2014" name="Nat. Genet.">
        <title>A reference genome for common bean and genome-wide analysis of dual domestications.</title>
        <authorList>
            <person name="Schmutz J."/>
            <person name="McClean P.E."/>
            <person name="Mamidi S."/>
            <person name="Wu G.A."/>
            <person name="Cannon S.B."/>
            <person name="Grimwood J."/>
            <person name="Jenkins J."/>
            <person name="Shu S."/>
            <person name="Song Q."/>
            <person name="Chavarro C."/>
            <person name="Torres-Torres M."/>
            <person name="Geffroy V."/>
            <person name="Moghaddam S.M."/>
            <person name="Gao D."/>
            <person name="Abernathy B."/>
            <person name="Barry K."/>
            <person name="Blair M."/>
            <person name="Brick M.A."/>
            <person name="Chovatia M."/>
            <person name="Gepts P."/>
            <person name="Goodstein D.M."/>
            <person name="Gonzales M."/>
            <person name="Hellsten U."/>
            <person name="Hyten D.L."/>
            <person name="Jia G."/>
            <person name="Kelly J.D."/>
            <person name="Kudrna D."/>
            <person name="Lee R."/>
            <person name="Richard M.M."/>
            <person name="Miklas P.N."/>
            <person name="Osorno J.M."/>
            <person name="Rodrigues J."/>
            <person name="Thareau V."/>
            <person name="Urrea C.A."/>
            <person name="Wang M."/>
            <person name="Yu Y."/>
            <person name="Zhang M."/>
            <person name="Wing R.A."/>
            <person name="Cregan P.B."/>
            <person name="Rokhsar D.S."/>
            <person name="Jackson S.A."/>
        </authorList>
    </citation>
    <scope>NUCLEOTIDE SEQUENCE [LARGE SCALE GENOMIC DNA]</scope>
    <source>
        <strain evidence="9">cv. G19833</strain>
    </source>
</reference>
<dbReference type="PROSITE" id="PS51039">
    <property type="entry name" value="ZF_AN1"/>
    <property type="match status" value="1"/>
</dbReference>
<dbReference type="Pfam" id="PF01428">
    <property type="entry name" value="zf-AN1"/>
    <property type="match status" value="1"/>
</dbReference>
<evidence type="ECO:0000313" key="9">
    <source>
        <dbReference type="Proteomes" id="UP000000226"/>
    </source>
</evidence>
<dbReference type="SMART" id="SM00259">
    <property type="entry name" value="ZnF_A20"/>
    <property type="match status" value="1"/>
</dbReference>